<evidence type="ECO:0000313" key="1">
    <source>
        <dbReference type="EMBL" id="MBX56893.1"/>
    </source>
</evidence>
<protein>
    <submittedName>
        <fullName evidence="1">Uncharacterized protein</fullName>
    </submittedName>
</protein>
<dbReference type="AlphaFoldDB" id="A0A2P2PQA0"/>
<reference evidence="1" key="1">
    <citation type="submission" date="2018-02" db="EMBL/GenBank/DDBJ databases">
        <title>Rhizophora mucronata_Transcriptome.</title>
        <authorList>
            <person name="Meera S.P."/>
            <person name="Sreeshan A."/>
            <person name="Augustine A."/>
        </authorList>
    </citation>
    <scope>NUCLEOTIDE SEQUENCE</scope>
    <source>
        <tissue evidence="1">Leaf</tissue>
    </source>
</reference>
<proteinExistence type="predicted"/>
<organism evidence="1">
    <name type="scientific">Rhizophora mucronata</name>
    <name type="common">Asiatic mangrove</name>
    <dbReference type="NCBI Taxonomy" id="61149"/>
    <lineage>
        <taxon>Eukaryota</taxon>
        <taxon>Viridiplantae</taxon>
        <taxon>Streptophyta</taxon>
        <taxon>Embryophyta</taxon>
        <taxon>Tracheophyta</taxon>
        <taxon>Spermatophyta</taxon>
        <taxon>Magnoliopsida</taxon>
        <taxon>eudicotyledons</taxon>
        <taxon>Gunneridae</taxon>
        <taxon>Pentapetalae</taxon>
        <taxon>rosids</taxon>
        <taxon>fabids</taxon>
        <taxon>Malpighiales</taxon>
        <taxon>Rhizophoraceae</taxon>
        <taxon>Rhizophora</taxon>
    </lineage>
</organism>
<name>A0A2P2PQA0_RHIMU</name>
<sequence length="48" mass="5478">MFYVIRHAVMYKSVSLGPPLQYQTRQKLVLAKRYGSTVDTSIVGFIQS</sequence>
<dbReference type="EMBL" id="GGEC01076409">
    <property type="protein sequence ID" value="MBX56893.1"/>
    <property type="molecule type" value="Transcribed_RNA"/>
</dbReference>
<accession>A0A2P2PQA0</accession>